<dbReference type="Proteomes" id="UP001631949">
    <property type="component" value="Unassembled WGS sequence"/>
</dbReference>
<evidence type="ECO:0000256" key="1">
    <source>
        <dbReference type="ARBA" id="ARBA00000968"/>
    </source>
</evidence>
<name>A0ABW9GYQ0_9FIRM</name>
<evidence type="ECO:0000256" key="8">
    <source>
        <dbReference type="ARBA" id="ARBA00022737"/>
    </source>
</evidence>
<dbReference type="InterPro" id="IPR023366">
    <property type="entry name" value="ATP_synth_asu-like_sf"/>
</dbReference>
<sequence>MFTGLIDRTGILQALEPTASGLELTILASPPYDQLVLGESIAVNGMCLTVTKIKGHAFSADVSRESIHRSNIAQLSRGDAVNLERAMAMGGRFGGHIVSGHLDGTGQIVAIVPDGQVKLFSLDIGSDMTRWVVEKGSIAIDGISLTLAKVEGTIITIAVIPHSLQATTLEKATIGQTVNIECDILAKYVEKMLAGNTSDAQPDAPADQIDLDFLAQHGYL</sequence>
<organism evidence="12 13">
    <name type="scientific">Peptococcus simiae</name>
    <dbReference type="NCBI Taxonomy" id="1643805"/>
    <lineage>
        <taxon>Bacteria</taxon>
        <taxon>Bacillati</taxon>
        <taxon>Bacillota</taxon>
        <taxon>Clostridia</taxon>
        <taxon>Eubacteriales</taxon>
        <taxon>Peptococcaceae</taxon>
        <taxon>Peptococcus</taxon>
    </lineage>
</organism>
<dbReference type="PANTHER" id="PTHR21098:SF12">
    <property type="entry name" value="RIBOFLAVIN SYNTHASE"/>
    <property type="match status" value="1"/>
</dbReference>
<protein>
    <recommendedName>
        <fullName evidence="5 9">Riboflavin synthase</fullName>
        <ecNumber evidence="4 9">2.5.1.9</ecNumber>
    </recommendedName>
</protein>
<evidence type="ECO:0000259" key="11">
    <source>
        <dbReference type="PROSITE" id="PS51177"/>
    </source>
</evidence>
<evidence type="ECO:0000256" key="5">
    <source>
        <dbReference type="ARBA" id="ARBA00013950"/>
    </source>
</evidence>
<dbReference type="PIRSF" id="PIRSF000498">
    <property type="entry name" value="Riboflavin_syn_A"/>
    <property type="match status" value="1"/>
</dbReference>
<dbReference type="RefSeq" id="WP_408976749.1">
    <property type="nucleotide sequence ID" value="NZ_JBJUVG010000002.1"/>
</dbReference>
<dbReference type="Pfam" id="PF00677">
    <property type="entry name" value="Lum_binding"/>
    <property type="match status" value="2"/>
</dbReference>
<dbReference type="Gene3D" id="2.40.30.20">
    <property type="match status" value="2"/>
</dbReference>
<dbReference type="NCBIfam" id="TIGR00187">
    <property type="entry name" value="ribE"/>
    <property type="match status" value="1"/>
</dbReference>
<dbReference type="NCBIfam" id="NF006767">
    <property type="entry name" value="PRK09289.1"/>
    <property type="match status" value="1"/>
</dbReference>
<keyword evidence="6" id="KW-0686">Riboflavin biosynthesis</keyword>
<evidence type="ECO:0000313" key="13">
    <source>
        <dbReference type="Proteomes" id="UP001631949"/>
    </source>
</evidence>
<evidence type="ECO:0000313" key="12">
    <source>
        <dbReference type="EMBL" id="MFM9413131.1"/>
    </source>
</evidence>
<evidence type="ECO:0000256" key="4">
    <source>
        <dbReference type="ARBA" id="ARBA00012827"/>
    </source>
</evidence>
<comment type="catalytic activity">
    <reaction evidence="1">
        <text>2 6,7-dimethyl-8-(1-D-ribityl)lumazine + H(+) = 5-amino-6-(D-ribitylamino)uracil + riboflavin</text>
        <dbReference type="Rhea" id="RHEA:20772"/>
        <dbReference type="ChEBI" id="CHEBI:15378"/>
        <dbReference type="ChEBI" id="CHEBI:15934"/>
        <dbReference type="ChEBI" id="CHEBI:57986"/>
        <dbReference type="ChEBI" id="CHEBI:58201"/>
        <dbReference type="EC" id="2.5.1.9"/>
    </reaction>
</comment>
<accession>A0ABW9GYQ0</accession>
<evidence type="ECO:0000256" key="9">
    <source>
        <dbReference type="NCBIfam" id="TIGR00187"/>
    </source>
</evidence>
<dbReference type="PANTHER" id="PTHR21098">
    <property type="entry name" value="RIBOFLAVIN SYNTHASE ALPHA CHAIN"/>
    <property type="match status" value="1"/>
</dbReference>
<keyword evidence="7 12" id="KW-0808">Transferase</keyword>
<comment type="caution">
    <text evidence="12">The sequence shown here is derived from an EMBL/GenBank/DDBJ whole genome shotgun (WGS) entry which is preliminary data.</text>
</comment>
<dbReference type="EMBL" id="JBJUVG010000002">
    <property type="protein sequence ID" value="MFM9413131.1"/>
    <property type="molecule type" value="Genomic_DNA"/>
</dbReference>
<proteinExistence type="predicted"/>
<dbReference type="InterPro" id="IPR001783">
    <property type="entry name" value="Lumazine-bd"/>
</dbReference>
<comment type="pathway">
    <text evidence="3">Cofactor biosynthesis; riboflavin biosynthesis; riboflavin from 2-hydroxy-3-oxobutyl phosphate and 5-amino-6-(D-ribitylamino)uracil: step 2/2.</text>
</comment>
<evidence type="ECO:0000256" key="3">
    <source>
        <dbReference type="ARBA" id="ARBA00004887"/>
    </source>
</evidence>
<comment type="function">
    <text evidence="2">Catalyzes the dismutation of two molecules of 6,7-dimethyl-8-ribityllumazine, resulting in the formation of riboflavin and 5-amino-6-(D-ribitylamino)uracil.</text>
</comment>
<evidence type="ECO:0000256" key="2">
    <source>
        <dbReference type="ARBA" id="ARBA00002803"/>
    </source>
</evidence>
<evidence type="ECO:0000256" key="6">
    <source>
        <dbReference type="ARBA" id="ARBA00022619"/>
    </source>
</evidence>
<dbReference type="InterPro" id="IPR017938">
    <property type="entry name" value="Riboflavin_synthase-like_b-brl"/>
</dbReference>
<dbReference type="CDD" id="cd00402">
    <property type="entry name" value="Riboflavin_synthase_like"/>
    <property type="match status" value="1"/>
</dbReference>
<evidence type="ECO:0000256" key="10">
    <source>
        <dbReference type="PROSITE-ProRule" id="PRU00524"/>
    </source>
</evidence>
<dbReference type="EC" id="2.5.1.9" evidence="4 9"/>
<dbReference type="PROSITE" id="PS51177">
    <property type="entry name" value="LUMAZINE_BIND"/>
    <property type="match status" value="2"/>
</dbReference>
<evidence type="ECO:0000256" key="7">
    <source>
        <dbReference type="ARBA" id="ARBA00022679"/>
    </source>
</evidence>
<feature type="domain" description="Lumazine-binding" evidence="11">
    <location>
        <begin position="1"/>
        <end position="96"/>
    </location>
</feature>
<keyword evidence="8" id="KW-0677">Repeat</keyword>
<keyword evidence="13" id="KW-1185">Reference proteome</keyword>
<dbReference type="SUPFAM" id="SSF63380">
    <property type="entry name" value="Riboflavin synthase domain-like"/>
    <property type="match status" value="2"/>
</dbReference>
<feature type="domain" description="Lumazine-binding" evidence="11">
    <location>
        <begin position="97"/>
        <end position="193"/>
    </location>
</feature>
<gene>
    <name evidence="12" type="ORF">ACKQTC_01940</name>
</gene>
<dbReference type="InterPro" id="IPR026017">
    <property type="entry name" value="Lumazine-bd_dom"/>
</dbReference>
<feature type="repeat" description="Lumazine-binding" evidence="10">
    <location>
        <begin position="1"/>
        <end position="96"/>
    </location>
</feature>
<dbReference type="GO" id="GO:0004746">
    <property type="term" value="F:riboflavin synthase activity"/>
    <property type="evidence" value="ECO:0007669"/>
    <property type="project" value="UniProtKB-EC"/>
</dbReference>
<feature type="repeat" description="Lumazine-binding" evidence="10">
    <location>
        <begin position="97"/>
        <end position="193"/>
    </location>
</feature>
<reference evidence="12 13" key="1">
    <citation type="journal article" date="2016" name="Int. J. Syst. Evol. Microbiol.">
        <title>Peptococcus simiae sp. nov., isolated from rhesus macaque faeces and emended description of the genus Peptococcus.</title>
        <authorList>
            <person name="Shkoporov A.N."/>
            <person name="Efimov B.A."/>
            <person name="Kondova I."/>
            <person name="Ouwerling B."/>
            <person name="Chaplin A.V."/>
            <person name="Shcherbakova V.A."/>
            <person name="Langermans J.A.M."/>
        </authorList>
    </citation>
    <scope>NUCLEOTIDE SEQUENCE [LARGE SCALE GENOMIC DNA]</scope>
    <source>
        <strain evidence="12 13">M108</strain>
    </source>
</reference>